<evidence type="ECO:0008006" key="4">
    <source>
        <dbReference type="Google" id="ProtNLM"/>
    </source>
</evidence>
<dbReference type="OrthoDB" id="3485059at2759"/>
<keyword evidence="3" id="KW-1185">Reference proteome</keyword>
<evidence type="ECO:0000256" key="1">
    <source>
        <dbReference type="SAM" id="SignalP"/>
    </source>
</evidence>
<dbReference type="Pfam" id="PF12296">
    <property type="entry name" value="HsbA"/>
    <property type="match status" value="1"/>
</dbReference>
<name>A0A8H7WGK5_9HELO</name>
<dbReference type="AlphaFoldDB" id="A0A8H7WGK5"/>
<organism evidence="2 3">
    <name type="scientific">Cadophora malorum</name>
    <dbReference type="NCBI Taxonomy" id="108018"/>
    <lineage>
        <taxon>Eukaryota</taxon>
        <taxon>Fungi</taxon>
        <taxon>Dikarya</taxon>
        <taxon>Ascomycota</taxon>
        <taxon>Pezizomycotina</taxon>
        <taxon>Leotiomycetes</taxon>
        <taxon>Helotiales</taxon>
        <taxon>Ploettnerulaceae</taxon>
        <taxon>Cadophora</taxon>
    </lineage>
</organism>
<keyword evidence="1" id="KW-0732">Signal</keyword>
<dbReference type="Proteomes" id="UP000664132">
    <property type="component" value="Unassembled WGS sequence"/>
</dbReference>
<comment type="caution">
    <text evidence="2">The sequence shown here is derived from an EMBL/GenBank/DDBJ whole genome shotgun (WGS) entry which is preliminary data.</text>
</comment>
<evidence type="ECO:0000313" key="2">
    <source>
        <dbReference type="EMBL" id="KAG4424514.1"/>
    </source>
</evidence>
<dbReference type="EMBL" id="JAFJYH010000020">
    <property type="protein sequence ID" value="KAG4424514.1"/>
    <property type="molecule type" value="Genomic_DNA"/>
</dbReference>
<protein>
    <recommendedName>
        <fullName evidence="4">Hydrophobic surface binding protein</fullName>
    </recommendedName>
</protein>
<dbReference type="Gene3D" id="1.20.1280.140">
    <property type="match status" value="1"/>
</dbReference>
<sequence length="174" mass="17760">MVAIKSLLFLATAVTALTIGKRDTATILNDISVINSDVQALTTAANNYNGGVLAAIPILTAQNNLESAIDQGTTDAQATAQQTSAESQSVIAAVDNLIPNIEASLAAIRAKKAQFAADGLTSTVQTSLTNLKAKTDTFSDALIAIASEDTKATGTAQKATIDADFDAAIADFAS</sequence>
<gene>
    <name evidence="2" type="ORF">IFR04_002392</name>
</gene>
<reference evidence="2" key="1">
    <citation type="submission" date="2021-02" db="EMBL/GenBank/DDBJ databases">
        <title>Genome sequence Cadophora malorum strain M34.</title>
        <authorList>
            <person name="Stefanovic E."/>
            <person name="Vu D."/>
            <person name="Scully C."/>
            <person name="Dijksterhuis J."/>
            <person name="Roader J."/>
            <person name="Houbraken J."/>
        </authorList>
    </citation>
    <scope>NUCLEOTIDE SEQUENCE</scope>
    <source>
        <strain evidence="2">M34</strain>
    </source>
</reference>
<dbReference type="GO" id="GO:0005576">
    <property type="term" value="C:extracellular region"/>
    <property type="evidence" value="ECO:0007669"/>
    <property type="project" value="TreeGrafter"/>
</dbReference>
<feature type="chain" id="PRO_5034004307" description="Hydrophobic surface binding protein" evidence="1">
    <location>
        <begin position="17"/>
        <end position="174"/>
    </location>
</feature>
<evidence type="ECO:0000313" key="3">
    <source>
        <dbReference type="Proteomes" id="UP000664132"/>
    </source>
</evidence>
<dbReference type="InterPro" id="IPR021054">
    <property type="entry name" value="Cell_wall_mannoprotein_1"/>
</dbReference>
<dbReference type="PANTHER" id="PTHR38123:SF1">
    <property type="entry name" value="HYDROPHOBIC SURFACE BINDING PROTEIN"/>
    <property type="match status" value="1"/>
</dbReference>
<accession>A0A8H7WGK5</accession>
<proteinExistence type="predicted"/>
<feature type="signal peptide" evidence="1">
    <location>
        <begin position="1"/>
        <end position="16"/>
    </location>
</feature>
<dbReference type="PANTHER" id="PTHR38123">
    <property type="entry name" value="CELL WALL SERINE-THREONINE-RICH GALACTOMANNOPROTEIN MP1 (AFU_ORTHOLOGUE AFUA_4G03240)"/>
    <property type="match status" value="1"/>
</dbReference>